<comment type="caution">
    <text evidence="3">The sequence shown here is derived from an EMBL/GenBank/DDBJ whole genome shotgun (WGS) entry which is preliminary data.</text>
</comment>
<dbReference type="AlphaFoldDB" id="A0AAV2RLD8"/>
<protein>
    <recommendedName>
        <fullName evidence="2">C-type lectin domain-containing protein</fullName>
    </recommendedName>
</protein>
<dbReference type="InterPro" id="IPR016186">
    <property type="entry name" value="C-type_lectin-like/link_sf"/>
</dbReference>
<evidence type="ECO:0000313" key="4">
    <source>
        <dbReference type="Proteomes" id="UP001497623"/>
    </source>
</evidence>
<dbReference type="SMART" id="SM00034">
    <property type="entry name" value="CLECT"/>
    <property type="match status" value="2"/>
</dbReference>
<reference evidence="3 4" key="1">
    <citation type="submission" date="2024-05" db="EMBL/GenBank/DDBJ databases">
        <authorList>
            <person name="Wallberg A."/>
        </authorList>
    </citation>
    <scope>NUCLEOTIDE SEQUENCE [LARGE SCALE GENOMIC DNA]</scope>
</reference>
<feature type="non-terminal residue" evidence="3">
    <location>
        <position position="1"/>
    </location>
</feature>
<feature type="signal peptide" evidence="1">
    <location>
        <begin position="1"/>
        <end position="18"/>
    </location>
</feature>
<dbReference type="Gene3D" id="3.10.100.10">
    <property type="entry name" value="Mannose-Binding Protein A, subunit A"/>
    <property type="match status" value="2"/>
</dbReference>
<dbReference type="InterPro" id="IPR001304">
    <property type="entry name" value="C-type_lectin-like"/>
</dbReference>
<gene>
    <name evidence="3" type="ORF">MNOR_LOCUS26706</name>
</gene>
<evidence type="ECO:0000313" key="3">
    <source>
        <dbReference type="EMBL" id="CAL4131171.1"/>
    </source>
</evidence>
<dbReference type="Proteomes" id="UP001497623">
    <property type="component" value="Unassembled WGS sequence"/>
</dbReference>
<keyword evidence="4" id="KW-1185">Reference proteome</keyword>
<feature type="domain" description="C-type lectin" evidence="2">
    <location>
        <begin position="46"/>
        <end position="172"/>
    </location>
</feature>
<dbReference type="SUPFAM" id="SSF56436">
    <property type="entry name" value="C-type lectin-like"/>
    <property type="match status" value="2"/>
</dbReference>
<evidence type="ECO:0000256" key="1">
    <source>
        <dbReference type="SAM" id="SignalP"/>
    </source>
</evidence>
<dbReference type="InterPro" id="IPR050828">
    <property type="entry name" value="C-type_lectin/matrix_domain"/>
</dbReference>
<dbReference type="InterPro" id="IPR016187">
    <property type="entry name" value="CTDL_fold"/>
</dbReference>
<feature type="domain" description="C-type lectin" evidence="2">
    <location>
        <begin position="182"/>
        <end position="313"/>
    </location>
</feature>
<accession>A0AAV2RLD8</accession>
<dbReference type="PROSITE" id="PS50041">
    <property type="entry name" value="C_TYPE_LECTIN_2"/>
    <property type="match status" value="2"/>
</dbReference>
<organism evidence="3 4">
    <name type="scientific">Meganyctiphanes norvegica</name>
    <name type="common">Northern krill</name>
    <name type="synonym">Thysanopoda norvegica</name>
    <dbReference type="NCBI Taxonomy" id="48144"/>
    <lineage>
        <taxon>Eukaryota</taxon>
        <taxon>Metazoa</taxon>
        <taxon>Ecdysozoa</taxon>
        <taxon>Arthropoda</taxon>
        <taxon>Crustacea</taxon>
        <taxon>Multicrustacea</taxon>
        <taxon>Malacostraca</taxon>
        <taxon>Eumalacostraca</taxon>
        <taxon>Eucarida</taxon>
        <taxon>Euphausiacea</taxon>
        <taxon>Euphausiidae</taxon>
        <taxon>Meganyctiphanes</taxon>
    </lineage>
</organism>
<feature type="chain" id="PRO_5044010772" description="C-type lectin domain-containing protein" evidence="1">
    <location>
        <begin position="19"/>
        <end position="318"/>
    </location>
</feature>
<evidence type="ECO:0000259" key="2">
    <source>
        <dbReference type="PROSITE" id="PS50041"/>
    </source>
</evidence>
<dbReference type="PANTHER" id="PTHR45710">
    <property type="entry name" value="C-TYPE LECTIN DOMAIN-CONTAINING PROTEIN 180"/>
    <property type="match status" value="1"/>
</dbReference>
<sequence>AIMLYKLCLLILTVQVLTELVLLENSEDTVKQNNTTSGCDVPFQSVNNGCYFFSDVQKDFNQAVDYCEALSHGHIYEVTLAMLDYDRYEDQALLNAVTDRNQTFWLGGKTDDGLQWYWQDGRDLHLDAPFWDVREPDNIENKCTVAETVTKPFRRSSLYDHDCSDTQHFICQANCPSDFIKLGNYCYLQSWIFELAELSWQDASDYCKTLLVFDGYHADLAVLGLQDQDDYFLINNLMKNHTGYDVWIGAYPETPCHYQWVDGRELPNESIYWRYDYPKCGDGKSIAFEHSSSYKKTYIFDYSSETTLPFICQIFKKS</sequence>
<dbReference type="PANTHER" id="PTHR45710:SF26">
    <property type="entry name" value="RH26557P"/>
    <property type="match status" value="1"/>
</dbReference>
<dbReference type="Pfam" id="PF00059">
    <property type="entry name" value="Lectin_C"/>
    <property type="match status" value="2"/>
</dbReference>
<dbReference type="EMBL" id="CAXKWB010027034">
    <property type="protein sequence ID" value="CAL4131171.1"/>
    <property type="molecule type" value="Genomic_DNA"/>
</dbReference>
<name>A0AAV2RLD8_MEGNR</name>
<proteinExistence type="predicted"/>
<feature type="non-terminal residue" evidence="3">
    <location>
        <position position="318"/>
    </location>
</feature>
<dbReference type="CDD" id="cd00037">
    <property type="entry name" value="CLECT"/>
    <property type="match status" value="1"/>
</dbReference>
<keyword evidence="1" id="KW-0732">Signal</keyword>